<dbReference type="AlphaFoldDB" id="A0A177BD04"/>
<dbReference type="EMBL" id="LWCA01000002">
    <property type="protein sequence ID" value="OAF72179.1"/>
    <property type="molecule type" value="Genomic_DNA"/>
</dbReference>
<feature type="domain" description="C2H2-type" evidence="1">
    <location>
        <begin position="109"/>
        <end position="129"/>
    </location>
</feature>
<evidence type="ECO:0000313" key="3">
    <source>
        <dbReference type="Proteomes" id="UP000078046"/>
    </source>
</evidence>
<sequence>MNTCSVKENHTILNQVGESNDKIQSFSQKLKKMEISNTQCLKKMIVDPLVWKNQKNRIKYVKKCSTSPKIIKIKSKEKKLKLTLFARSLTLNHIVKIIQNYKINGIGLCPVCNKMYKSRVCFVKHLWEHTVYWDMFDGEKCHDRVLAIQAAIILHIITRGDDQNLSLLLVTFPNCNSENTK</sequence>
<evidence type="ECO:0000313" key="2">
    <source>
        <dbReference type="EMBL" id="OAF72179.1"/>
    </source>
</evidence>
<name>A0A177BD04_9BILA</name>
<proteinExistence type="predicted"/>
<comment type="caution">
    <text evidence="2">The sequence shown here is derived from an EMBL/GenBank/DDBJ whole genome shotgun (WGS) entry which is preliminary data.</text>
</comment>
<keyword evidence="3" id="KW-1185">Reference proteome</keyword>
<protein>
    <recommendedName>
        <fullName evidence="1">C2H2-type domain-containing protein</fullName>
    </recommendedName>
</protein>
<dbReference type="Proteomes" id="UP000078046">
    <property type="component" value="Unassembled WGS sequence"/>
</dbReference>
<evidence type="ECO:0000259" key="1">
    <source>
        <dbReference type="PROSITE" id="PS00028"/>
    </source>
</evidence>
<accession>A0A177BD04</accession>
<reference evidence="2 3" key="1">
    <citation type="submission" date="2016-04" db="EMBL/GenBank/DDBJ databases">
        <title>The genome of Intoshia linei affirms orthonectids as highly simplified spiralians.</title>
        <authorList>
            <person name="Mikhailov K.V."/>
            <person name="Slusarev G.S."/>
            <person name="Nikitin M.A."/>
            <person name="Logacheva M.D."/>
            <person name="Penin A."/>
            <person name="Aleoshin V."/>
            <person name="Panchin Y.V."/>
        </authorList>
    </citation>
    <scope>NUCLEOTIDE SEQUENCE [LARGE SCALE GENOMIC DNA]</scope>
    <source>
        <strain evidence="2">Intl2013</strain>
        <tissue evidence="2">Whole animal</tissue>
    </source>
</reference>
<gene>
    <name evidence="2" type="ORF">A3Q56_00059</name>
</gene>
<dbReference type="PROSITE" id="PS00028">
    <property type="entry name" value="ZINC_FINGER_C2H2_1"/>
    <property type="match status" value="1"/>
</dbReference>
<organism evidence="2 3">
    <name type="scientific">Intoshia linei</name>
    <dbReference type="NCBI Taxonomy" id="1819745"/>
    <lineage>
        <taxon>Eukaryota</taxon>
        <taxon>Metazoa</taxon>
        <taxon>Spiralia</taxon>
        <taxon>Lophotrochozoa</taxon>
        <taxon>Mesozoa</taxon>
        <taxon>Orthonectida</taxon>
        <taxon>Rhopaluridae</taxon>
        <taxon>Intoshia</taxon>
    </lineage>
</organism>
<dbReference type="InterPro" id="IPR013087">
    <property type="entry name" value="Znf_C2H2_type"/>
</dbReference>
<dbReference type="OrthoDB" id="6480314at2759"/>